<dbReference type="SUPFAM" id="SSF53448">
    <property type="entry name" value="Nucleotide-diphospho-sugar transferases"/>
    <property type="match status" value="1"/>
</dbReference>
<keyword evidence="5" id="KW-0648">Protein biosynthesis</keyword>
<feature type="domain" description="EIF2B subunit epsilon/gamma LbH" evidence="4">
    <location>
        <begin position="247"/>
        <end position="341"/>
    </location>
</feature>
<keyword evidence="6" id="KW-1185">Reference proteome</keyword>
<dbReference type="CDD" id="cd04181">
    <property type="entry name" value="NTP_transferase"/>
    <property type="match status" value="1"/>
</dbReference>
<dbReference type="PANTHER" id="PTHR22572">
    <property type="entry name" value="SUGAR-1-PHOSPHATE GUANYL TRANSFERASE"/>
    <property type="match status" value="1"/>
</dbReference>
<evidence type="ECO:0000259" key="4">
    <source>
        <dbReference type="Pfam" id="PF25084"/>
    </source>
</evidence>
<proteinExistence type="predicted"/>
<dbReference type="Gene3D" id="2.160.10.10">
    <property type="entry name" value="Hexapeptide repeat proteins"/>
    <property type="match status" value="1"/>
</dbReference>
<dbReference type="InterPro" id="IPR029044">
    <property type="entry name" value="Nucleotide-diphossugar_trans"/>
</dbReference>
<keyword evidence="5" id="KW-0396">Initiation factor</keyword>
<evidence type="ECO:0000259" key="3">
    <source>
        <dbReference type="Pfam" id="PF00483"/>
    </source>
</evidence>
<protein>
    <submittedName>
        <fullName evidence="5">Nucleoside-diphosphate-sugar pyrophosphorylase involved in lipopolysaccharide biosynthesis/translation initiation factor 2B, gamma/epsilon subunits (EIF-2Bgamma/eIF-2Bepsilon)</fullName>
    </submittedName>
</protein>
<dbReference type="AlphaFoldDB" id="S0EWB5"/>
<evidence type="ECO:0000256" key="2">
    <source>
        <dbReference type="ARBA" id="ARBA00022490"/>
    </source>
</evidence>
<evidence type="ECO:0000256" key="1">
    <source>
        <dbReference type="ARBA" id="ARBA00004514"/>
    </source>
</evidence>
<evidence type="ECO:0000313" key="6">
    <source>
        <dbReference type="Proteomes" id="UP000014227"/>
    </source>
</evidence>
<dbReference type="InterPro" id="IPR050486">
    <property type="entry name" value="Mannose-1P_guanyltransferase"/>
</dbReference>
<keyword evidence="2" id="KW-0963">Cytoplasm</keyword>
<dbReference type="GO" id="GO:0003743">
    <property type="term" value="F:translation initiation factor activity"/>
    <property type="evidence" value="ECO:0007669"/>
    <property type="project" value="UniProtKB-KW"/>
</dbReference>
<dbReference type="InterPro" id="IPR056764">
    <property type="entry name" value="LbH_EIF2B3/5"/>
</dbReference>
<dbReference type="EMBL" id="HF951689">
    <property type="protein sequence ID" value="CCW35714.1"/>
    <property type="molecule type" value="Genomic_DNA"/>
</dbReference>
<dbReference type="Pfam" id="PF00483">
    <property type="entry name" value="NTP_transferase"/>
    <property type="match status" value="1"/>
</dbReference>
<dbReference type="PATRIC" id="fig|1303518.3.peg.1961"/>
<dbReference type="eggNOG" id="COG1208">
    <property type="taxonomic scope" value="Bacteria"/>
</dbReference>
<dbReference type="FunCoup" id="S0EWB5">
    <property type="interactions" value="140"/>
</dbReference>
<name>S0EWB5_CHTCT</name>
<sequence>MRAMILAAGVGSRLDPLTRNVPKPLVPIVNRPVMEYLIELLVRHGFTEIMVNLHYLGDQIAAYFGDGSRWGARIHWAYEDQLWGDAGSLKRAEDFFKDETFLVIGGDDLTDMDLSRLLKTHREKKALATIALSIVDDPSEYGIVLMNEEGRITRFLEKPKGEVIFSNTANTGVYVFEPAIFELIPHDVFYLFGKQVFPMLLEQKLPLFGHLTAAYWRDVGNLKVYQQTHRDMLEGRVKARIALQEVRKFVWMGENVEIDPTAEIGYPVAIGNNVQILAGARVLEHTVIGNNCAVEEGATVQESILWDGSVVMRNTHLERCVVGRNCRVKTNAAIFDGIIVNPQRHENGQS</sequence>
<feature type="domain" description="Nucleotidyl transferase" evidence="3">
    <location>
        <begin position="3"/>
        <end position="233"/>
    </location>
</feature>
<dbReference type="HOGENOM" id="CLU_029499_0_2_0"/>
<dbReference type="Gene3D" id="3.90.550.10">
    <property type="entry name" value="Spore Coat Polysaccharide Biosynthesis Protein SpsA, Chain A"/>
    <property type="match status" value="1"/>
</dbReference>
<comment type="subcellular location">
    <subcellularLocation>
        <location evidence="1">Cytoplasm</location>
        <location evidence="1">Cytosol</location>
    </subcellularLocation>
</comment>
<dbReference type="OrthoDB" id="9801899at2"/>
<dbReference type="InterPro" id="IPR005835">
    <property type="entry name" value="NTP_transferase_dom"/>
</dbReference>
<accession>S0EWB5</accession>
<dbReference type="InParanoid" id="S0EWB5"/>
<dbReference type="STRING" id="454171.CP488_02188"/>
<gene>
    <name evidence="5" type="ORF">CCALI_01906</name>
</gene>
<evidence type="ECO:0000313" key="5">
    <source>
        <dbReference type="EMBL" id="CCW35714.1"/>
    </source>
</evidence>
<dbReference type="RefSeq" id="WP_016483239.1">
    <property type="nucleotide sequence ID" value="NC_021487.1"/>
</dbReference>
<dbReference type="KEGG" id="ccz:CCALI_01906"/>
<dbReference type="Pfam" id="PF25084">
    <property type="entry name" value="LbH_EIF2B"/>
    <property type="match status" value="1"/>
</dbReference>
<reference evidence="6" key="1">
    <citation type="submission" date="2013-03" db="EMBL/GenBank/DDBJ databases">
        <title>Genome sequence of Chthonomonas calidirosea, the first sequenced genome from the Armatimonadetes phylum (formally candidate division OP10).</title>
        <authorList>
            <person name="Lee K.C.Y."/>
            <person name="Morgan X.C."/>
            <person name="Dunfield P.F."/>
            <person name="Tamas I."/>
            <person name="Houghton K.M."/>
            <person name="Vyssotski M."/>
            <person name="Ryan J.L.J."/>
            <person name="Lagutin K."/>
            <person name="McDonald I.R."/>
            <person name="Stott M.B."/>
        </authorList>
    </citation>
    <scope>NUCLEOTIDE SEQUENCE [LARGE SCALE GENOMIC DNA]</scope>
    <source>
        <strain evidence="6">DSM 23976 / ICMP 18418 / T49</strain>
    </source>
</reference>
<dbReference type="Proteomes" id="UP000014227">
    <property type="component" value="Chromosome I"/>
</dbReference>
<organism evidence="5 6">
    <name type="scientific">Chthonomonas calidirosea (strain DSM 23976 / ICMP 18418 / T49)</name>
    <dbReference type="NCBI Taxonomy" id="1303518"/>
    <lineage>
        <taxon>Bacteria</taxon>
        <taxon>Bacillati</taxon>
        <taxon>Armatimonadota</taxon>
        <taxon>Chthonomonadia</taxon>
        <taxon>Chthonomonadales</taxon>
        <taxon>Chthonomonadaceae</taxon>
        <taxon>Chthonomonas</taxon>
    </lineage>
</organism>